<dbReference type="Proteomes" id="UP000247409">
    <property type="component" value="Unassembled WGS sequence"/>
</dbReference>
<evidence type="ECO:0000256" key="7">
    <source>
        <dbReference type="SAM" id="Phobius"/>
    </source>
</evidence>
<dbReference type="Gene3D" id="2.130.10.130">
    <property type="entry name" value="Integrin alpha, N-terminal"/>
    <property type="match status" value="1"/>
</dbReference>
<feature type="chain" id="PRO_5015900982" evidence="8">
    <location>
        <begin position="28"/>
        <end position="657"/>
    </location>
</feature>
<feature type="signal peptide" evidence="8">
    <location>
        <begin position="1"/>
        <end position="27"/>
    </location>
</feature>
<evidence type="ECO:0000256" key="6">
    <source>
        <dbReference type="ARBA" id="ARBA00023180"/>
    </source>
</evidence>
<dbReference type="PROSITE" id="PS51257">
    <property type="entry name" value="PROKAR_LIPOPROTEIN"/>
    <property type="match status" value="1"/>
</dbReference>
<dbReference type="Pfam" id="PF23122">
    <property type="entry name" value="C2_ITFG1"/>
    <property type="match status" value="1"/>
</dbReference>
<dbReference type="GO" id="GO:0005886">
    <property type="term" value="C:plasma membrane"/>
    <property type="evidence" value="ECO:0007669"/>
    <property type="project" value="TreeGrafter"/>
</dbReference>
<evidence type="ECO:0000259" key="9">
    <source>
        <dbReference type="Pfam" id="PF23122"/>
    </source>
</evidence>
<feature type="domain" description="T-cell immunomodulatory protein TIP C2" evidence="9">
    <location>
        <begin position="512"/>
        <end position="605"/>
    </location>
</feature>
<dbReference type="PANTHER" id="PTHR13412">
    <property type="entry name" value="T-CELL IMMUNOMODULATORY PROTEIN HOMOLOG"/>
    <property type="match status" value="1"/>
</dbReference>
<dbReference type="InterPro" id="IPR028994">
    <property type="entry name" value="Integrin_alpha_N"/>
</dbReference>
<comment type="subcellular location">
    <subcellularLocation>
        <location evidence="1">Membrane</location>
        <topology evidence="1">Single-pass type I membrane protein</topology>
    </subcellularLocation>
</comment>
<evidence type="ECO:0000256" key="3">
    <source>
        <dbReference type="ARBA" id="ARBA00022692"/>
    </source>
</evidence>
<dbReference type="PANTHER" id="PTHR13412:SF0">
    <property type="entry name" value="T-CELL IMMUNOMODULATORY PROTEIN"/>
    <property type="match status" value="1"/>
</dbReference>
<keyword evidence="11" id="KW-1185">Reference proteome</keyword>
<keyword evidence="6" id="KW-0325">Glycoprotein</keyword>
<keyword evidence="8" id="KW-0732">Signal</keyword>
<gene>
    <name evidence="10" type="ORF">BWQ96_09008</name>
</gene>
<accession>A0A2V3IGT4</accession>
<evidence type="ECO:0000313" key="11">
    <source>
        <dbReference type="Proteomes" id="UP000247409"/>
    </source>
</evidence>
<sequence length="657" mass="72438">MKKRVYGRAMRSYWMLLLATFASCAYAQFSIFTNPFSQDSIMRASPNARSAPANAPHGFSDQSAYVGLSASGALVATADFNQDRFVDLLMLDTKSLRRLSVMQWQHDSFSFQHTGAGIDLHSVPLVSNLKPPFRKISGVHVGDFGNDGRVDVLVMDGTQGLLFFSDGDANFNASSPVHIAELPPTNAMVDADGDLVPDIFVAFENGTRGFYSYERRYSVRERRFDQSGSIKFHEWKHGVKGCDGAQSIVRQRSVIGFADMDGDCLPDLVIGTRCGLEVWFNGARSNKAFWQLRANSSDVRMFDKSVFDDEGGDHAMSLADMNSDGTMDILMANKQRKDVRVHLNEQRRRAVGQLCTAAEEWKLRRVQAVGAGELTLKEGRLGPLFGGISVPCALRVGDYDLDGWADVVAVDASTELPVLFRNSGDWSHSRALKRVERKIERGLQKGNGGAVSVGFFDTDESGRQDLVVVRGGNETRLVWNNVLGEWDRMFFKGTVLSALGFRLEERPFAPVAGNSVKLSYAERGHRKRRRRVCSQGGASGYGGWVMSAGSCTFGMANIANYVEELWVGGGKNSRAWTGLMPNSMAVVWAEGGGEGDASAWWMEFFTQRRGGPMLRVVAALMGSLLVLAAVIGALQHAERKRDLREAARHRLRLFSFA</sequence>
<evidence type="ECO:0000256" key="8">
    <source>
        <dbReference type="SAM" id="SignalP"/>
    </source>
</evidence>
<dbReference type="InterPro" id="IPR057089">
    <property type="entry name" value="C2_TIP"/>
</dbReference>
<keyword evidence="3 7" id="KW-0812">Transmembrane</keyword>
<evidence type="ECO:0000313" key="10">
    <source>
        <dbReference type="EMBL" id="PXF41248.1"/>
    </source>
</evidence>
<dbReference type="InterPro" id="IPR024881">
    <property type="entry name" value="Tip"/>
</dbReference>
<dbReference type="AlphaFoldDB" id="A0A2V3IGT4"/>
<keyword evidence="5 7" id="KW-0472">Membrane</keyword>
<proteinExistence type="inferred from homology"/>
<dbReference type="SUPFAM" id="SSF69318">
    <property type="entry name" value="Integrin alpha N-terminal domain"/>
    <property type="match status" value="1"/>
</dbReference>
<evidence type="ECO:0000256" key="4">
    <source>
        <dbReference type="ARBA" id="ARBA00022989"/>
    </source>
</evidence>
<evidence type="ECO:0000256" key="1">
    <source>
        <dbReference type="ARBA" id="ARBA00004479"/>
    </source>
</evidence>
<keyword evidence="4 7" id="KW-1133">Transmembrane helix</keyword>
<evidence type="ECO:0000256" key="2">
    <source>
        <dbReference type="ARBA" id="ARBA00006496"/>
    </source>
</evidence>
<name>A0A2V3IGT4_9FLOR</name>
<comment type="similarity">
    <text evidence="2">Belongs to the TIP family.</text>
</comment>
<reference evidence="10 11" key="1">
    <citation type="journal article" date="2018" name="Mol. Biol. Evol.">
        <title>Analysis of the draft genome of the red seaweed Gracilariopsis chorda provides insights into genome size evolution in Rhodophyta.</title>
        <authorList>
            <person name="Lee J."/>
            <person name="Yang E.C."/>
            <person name="Graf L."/>
            <person name="Yang J.H."/>
            <person name="Qiu H."/>
            <person name="Zel Zion U."/>
            <person name="Chan C.X."/>
            <person name="Stephens T.G."/>
            <person name="Weber A.P.M."/>
            <person name="Boo G.H."/>
            <person name="Boo S.M."/>
            <person name="Kim K.M."/>
            <person name="Shin Y."/>
            <person name="Jung M."/>
            <person name="Lee S.J."/>
            <person name="Yim H.S."/>
            <person name="Lee J.H."/>
            <person name="Bhattacharya D."/>
            <person name="Yoon H.S."/>
        </authorList>
    </citation>
    <scope>NUCLEOTIDE SEQUENCE [LARGE SCALE GENOMIC DNA]</scope>
    <source>
        <strain evidence="10 11">SKKU-2015</strain>
        <tissue evidence="10">Whole body</tissue>
    </source>
</reference>
<dbReference type="EMBL" id="NBIV01000225">
    <property type="protein sequence ID" value="PXF41248.1"/>
    <property type="molecule type" value="Genomic_DNA"/>
</dbReference>
<feature type="transmembrane region" description="Helical" evidence="7">
    <location>
        <begin position="613"/>
        <end position="634"/>
    </location>
</feature>
<comment type="caution">
    <text evidence="10">The sequence shown here is derived from an EMBL/GenBank/DDBJ whole genome shotgun (WGS) entry which is preliminary data.</text>
</comment>
<protein>
    <submittedName>
        <fullName evidence="10">T-cell immunomodulatory protein</fullName>
    </submittedName>
</protein>
<dbReference type="OrthoDB" id="10022113at2759"/>
<organism evidence="10 11">
    <name type="scientific">Gracilariopsis chorda</name>
    <dbReference type="NCBI Taxonomy" id="448386"/>
    <lineage>
        <taxon>Eukaryota</taxon>
        <taxon>Rhodophyta</taxon>
        <taxon>Florideophyceae</taxon>
        <taxon>Rhodymeniophycidae</taxon>
        <taxon>Gracilariales</taxon>
        <taxon>Gracilariaceae</taxon>
        <taxon>Gracilariopsis</taxon>
    </lineage>
</organism>
<evidence type="ECO:0000256" key="5">
    <source>
        <dbReference type="ARBA" id="ARBA00023136"/>
    </source>
</evidence>